<dbReference type="InterPro" id="IPR009739">
    <property type="entry name" value="LprI-like_N"/>
</dbReference>
<name>A0A4V3RJS8_STEMA</name>
<dbReference type="PANTHER" id="PTHR37549:SF1">
    <property type="entry name" value="LIPOPROTEIN LPRI"/>
    <property type="match status" value="1"/>
</dbReference>
<evidence type="ECO:0000256" key="3">
    <source>
        <dbReference type="ARBA" id="ARBA00023139"/>
    </source>
</evidence>
<dbReference type="AlphaFoldDB" id="A0A4V3RJS8"/>
<dbReference type="Gene3D" id="1.20.1270.180">
    <property type="match status" value="1"/>
</dbReference>
<keyword evidence="2" id="KW-0472">Membrane</keyword>
<evidence type="ECO:0000256" key="4">
    <source>
        <dbReference type="ARBA" id="ARBA00023288"/>
    </source>
</evidence>
<reference evidence="8 9" key="1">
    <citation type="submission" date="2019-04" db="EMBL/GenBank/DDBJ databases">
        <title>Microbes associate with the intestines of laboratory mice.</title>
        <authorList>
            <person name="Navarre W."/>
            <person name="Wong E."/>
            <person name="Huang K."/>
            <person name="Tropini C."/>
            <person name="Ng K."/>
            <person name="Yu B."/>
        </authorList>
    </citation>
    <scope>NUCLEOTIDE SEQUENCE [LARGE SCALE GENOMIC DNA]</scope>
    <source>
        <strain evidence="8 9">NM62_B4-13</strain>
    </source>
</reference>
<feature type="compositionally biased region" description="Low complexity" evidence="5">
    <location>
        <begin position="25"/>
        <end position="39"/>
    </location>
</feature>
<dbReference type="SUPFAM" id="SSF141488">
    <property type="entry name" value="YdhA-like"/>
    <property type="match status" value="1"/>
</dbReference>
<evidence type="ECO:0000259" key="7">
    <source>
        <dbReference type="Pfam" id="PF09864"/>
    </source>
</evidence>
<feature type="compositionally biased region" description="Polar residues" evidence="5">
    <location>
        <begin position="49"/>
        <end position="58"/>
    </location>
</feature>
<dbReference type="OrthoDB" id="5565855at2"/>
<dbReference type="EMBL" id="SRYW01000001">
    <property type="protein sequence ID" value="TGY37190.1"/>
    <property type="molecule type" value="Genomic_DNA"/>
</dbReference>
<feature type="region of interest" description="Disordered" evidence="5">
    <location>
        <begin position="19"/>
        <end position="58"/>
    </location>
</feature>
<evidence type="ECO:0000256" key="5">
    <source>
        <dbReference type="SAM" id="MobiDB-lite"/>
    </source>
</evidence>
<proteinExistence type="predicted"/>
<evidence type="ECO:0000259" key="6">
    <source>
        <dbReference type="Pfam" id="PF07007"/>
    </source>
</evidence>
<protein>
    <submittedName>
        <fullName evidence="8">DUF1311 domain-containing protein</fullName>
    </submittedName>
</protein>
<feature type="domain" description="Lysozyme inhibitor LprI-like N-terminal" evidence="6">
    <location>
        <begin position="58"/>
        <end position="133"/>
    </location>
</feature>
<sequence>MNRIVLSVAVALVVAGCSRSPEPADPASATPAPAARTAPVPLPAAPSDTAMSSPSFDCTRATSDAEKWVCTDEGLAALDRQLAARYKRAQTAPDEVDIAAEQRGWIKGRDACTRAVDPRQCLREAYQTRLVELTVSGGGVPASATGTYRCDDADKPLKVVFYNDIDPAAAIVTLGTDQAIVFPIESASGSRYGREGVAFWEHQGEATLDFYGTALRCTADR</sequence>
<dbReference type="PANTHER" id="PTHR37549">
    <property type="entry name" value="LIPOPROTEIN LPRI"/>
    <property type="match status" value="1"/>
</dbReference>
<evidence type="ECO:0000256" key="1">
    <source>
        <dbReference type="ARBA" id="ARBA00022729"/>
    </source>
</evidence>
<organism evidence="8 9">
    <name type="scientific">Stenotrophomonas maltophilia</name>
    <name type="common">Pseudomonas maltophilia</name>
    <name type="synonym">Xanthomonas maltophilia</name>
    <dbReference type="NCBI Taxonomy" id="40324"/>
    <lineage>
        <taxon>Bacteria</taxon>
        <taxon>Pseudomonadati</taxon>
        <taxon>Pseudomonadota</taxon>
        <taxon>Gammaproteobacteria</taxon>
        <taxon>Lysobacterales</taxon>
        <taxon>Lysobacteraceae</taxon>
        <taxon>Stenotrophomonas</taxon>
        <taxon>Stenotrophomonas maltophilia group</taxon>
    </lineage>
</organism>
<accession>A0A4V3RJS8</accession>
<dbReference type="Pfam" id="PF07007">
    <property type="entry name" value="LprI"/>
    <property type="match status" value="1"/>
</dbReference>
<keyword evidence="4" id="KW-0449">Lipoprotein</keyword>
<dbReference type="Pfam" id="PF09864">
    <property type="entry name" value="MliC"/>
    <property type="match status" value="1"/>
</dbReference>
<dbReference type="Gene3D" id="2.40.128.200">
    <property type="match status" value="1"/>
</dbReference>
<dbReference type="RefSeq" id="WP_136003044.1">
    <property type="nucleotide sequence ID" value="NZ_SRYW01000001.1"/>
</dbReference>
<dbReference type="GO" id="GO:0005576">
    <property type="term" value="C:extracellular region"/>
    <property type="evidence" value="ECO:0007669"/>
    <property type="project" value="TreeGrafter"/>
</dbReference>
<feature type="domain" description="C-type lysozyme inhibitor" evidence="7">
    <location>
        <begin position="148"/>
        <end position="214"/>
    </location>
</feature>
<dbReference type="InterPro" id="IPR052755">
    <property type="entry name" value="Lysozyme_Inhibitor_LprI"/>
</dbReference>
<keyword evidence="3" id="KW-0564">Palmitate</keyword>
<dbReference type="InterPro" id="IPR018660">
    <property type="entry name" value="MliC"/>
</dbReference>
<comment type="caution">
    <text evidence="8">The sequence shown here is derived from an EMBL/GenBank/DDBJ whole genome shotgun (WGS) entry which is preliminary data.</text>
</comment>
<evidence type="ECO:0000256" key="2">
    <source>
        <dbReference type="ARBA" id="ARBA00023136"/>
    </source>
</evidence>
<dbReference type="PROSITE" id="PS51257">
    <property type="entry name" value="PROKAR_LIPOPROTEIN"/>
    <property type="match status" value="1"/>
</dbReference>
<keyword evidence="1" id="KW-0732">Signal</keyword>
<dbReference type="Proteomes" id="UP000306631">
    <property type="component" value="Unassembled WGS sequence"/>
</dbReference>
<dbReference type="InterPro" id="IPR036328">
    <property type="entry name" value="MliC_sf"/>
</dbReference>
<evidence type="ECO:0000313" key="8">
    <source>
        <dbReference type="EMBL" id="TGY37190.1"/>
    </source>
</evidence>
<evidence type="ECO:0000313" key="9">
    <source>
        <dbReference type="Proteomes" id="UP000306631"/>
    </source>
</evidence>
<gene>
    <name evidence="8" type="ORF">E5352_01115</name>
</gene>